<protein>
    <submittedName>
        <fullName evidence="1">Uncharacterized protein</fullName>
    </submittedName>
</protein>
<evidence type="ECO:0000313" key="1">
    <source>
        <dbReference type="EMBL" id="CAD5108958.1"/>
    </source>
</evidence>
<dbReference type="EMBL" id="CAJFCI010000065">
    <property type="protein sequence ID" value="CAD5108958.1"/>
    <property type="molecule type" value="Genomic_DNA"/>
</dbReference>
<proteinExistence type="predicted"/>
<gene>
    <name evidence="1" type="ORF">PSEWESI4_03254</name>
</gene>
<evidence type="ECO:0000313" key="2">
    <source>
        <dbReference type="Proteomes" id="UP000583387"/>
    </source>
</evidence>
<accession>A0A7U7EQI6</accession>
<dbReference type="AlphaFoldDB" id="A0A7U7EQI6"/>
<dbReference type="RefSeq" id="WP_187672275.1">
    <property type="nucleotide sequence ID" value="NZ_CAJFCI010000065.1"/>
</dbReference>
<reference evidence="1 2" key="1">
    <citation type="submission" date="2020-08" db="EMBL/GenBank/DDBJ databases">
        <authorList>
            <person name="Criscuolo A."/>
        </authorList>
    </citation>
    <scope>NUCLEOTIDE SEQUENCE [LARGE SCALE GENOMIC DNA]</scope>
    <source>
        <strain evidence="1">CIP111764</strain>
    </source>
</reference>
<name>A0A7U7EQI6_9GAMM</name>
<organism evidence="1 2">
    <name type="scientific">Zestomonas carbonaria</name>
    <dbReference type="NCBI Taxonomy" id="2762745"/>
    <lineage>
        <taxon>Bacteria</taxon>
        <taxon>Pseudomonadati</taxon>
        <taxon>Pseudomonadota</taxon>
        <taxon>Gammaproteobacteria</taxon>
        <taxon>Pseudomonadales</taxon>
        <taxon>Pseudomonadaceae</taxon>
        <taxon>Zestomonas</taxon>
    </lineage>
</organism>
<sequence>MDKARKQRLLGILALVLLFGLYVAWRERPQILVHYDAQAVGVASYSFMENGEERLSGDIQPGEVRRFPLRPWRGDNYQVGFRFHQGSEKYTSFSARPGYSRLDLYLGRDLEVSTQPLPAGMIREQ</sequence>
<comment type="caution">
    <text evidence="1">The sequence shown here is derived from an EMBL/GenBank/DDBJ whole genome shotgun (WGS) entry which is preliminary data.</text>
</comment>
<keyword evidence="2" id="KW-1185">Reference proteome</keyword>
<dbReference type="Proteomes" id="UP000583387">
    <property type="component" value="Unassembled WGS sequence"/>
</dbReference>